<dbReference type="InterPro" id="IPR036812">
    <property type="entry name" value="NAD(P)_OxRdtase_dom_sf"/>
</dbReference>
<gene>
    <name evidence="2" type="ORF">H9864_03310</name>
</gene>
<feature type="non-terminal residue" evidence="2">
    <location>
        <position position="238"/>
    </location>
</feature>
<dbReference type="Gene3D" id="3.20.20.100">
    <property type="entry name" value="NADP-dependent oxidoreductase domain"/>
    <property type="match status" value="1"/>
</dbReference>
<reference evidence="2" key="2">
    <citation type="submission" date="2021-04" db="EMBL/GenBank/DDBJ databases">
        <authorList>
            <person name="Gilroy R."/>
        </authorList>
    </citation>
    <scope>NUCLEOTIDE SEQUENCE</scope>
    <source>
        <strain evidence="2">742</strain>
    </source>
</reference>
<dbReference type="Pfam" id="PF00248">
    <property type="entry name" value="Aldo_ket_red"/>
    <property type="match status" value="1"/>
</dbReference>
<dbReference type="EMBL" id="JAHLFH010000064">
    <property type="protein sequence ID" value="MBU3819387.1"/>
    <property type="molecule type" value="Genomic_DNA"/>
</dbReference>
<name>A0A9E2KK65_9FIRM</name>
<evidence type="ECO:0000313" key="2">
    <source>
        <dbReference type="EMBL" id="MBU3819387.1"/>
    </source>
</evidence>
<dbReference type="InterPro" id="IPR023210">
    <property type="entry name" value="NADP_OxRdtase_dom"/>
</dbReference>
<dbReference type="Proteomes" id="UP000824178">
    <property type="component" value="Unassembled WGS sequence"/>
</dbReference>
<sequence length="238" mass="26803">MEYRTWKSGGARTSLLGYGCMRLPTRADGTIDEERASALLNAARDAGVNYFDTAYNYHGGASEPFVGRVIAQWPRESFYLATKLPVWKCESLEDAKQIFAEQFQRLGVEYIDFYLLHSLHKPRYDKAKALGIVDWLWEQKAAGKIRNLGFSFHDNYPALEHILSDQPWDFCQLQYNYLDTDEKAEEQAGDKGYALTEEKGIPVIVMEPIKGGTLANLPEDAAAPLRALRPDASAASWA</sequence>
<organism evidence="2 3">
    <name type="scientific">Candidatus Faecalibacterium intestinavium</name>
    <dbReference type="NCBI Taxonomy" id="2838580"/>
    <lineage>
        <taxon>Bacteria</taxon>
        <taxon>Bacillati</taxon>
        <taxon>Bacillota</taxon>
        <taxon>Clostridia</taxon>
        <taxon>Eubacteriales</taxon>
        <taxon>Oscillospiraceae</taxon>
        <taxon>Faecalibacterium</taxon>
    </lineage>
</organism>
<protein>
    <submittedName>
        <fullName evidence="2">Aldo/keto reductase</fullName>
    </submittedName>
</protein>
<accession>A0A9E2KK65</accession>
<reference evidence="2" key="1">
    <citation type="journal article" date="2021" name="PeerJ">
        <title>Extensive microbial diversity within the chicken gut microbiome revealed by metagenomics and culture.</title>
        <authorList>
            <person name="Gilroy R."/>
            <person name="Ravi A."/>
            <person name="Getino M."/>
            <person name="Pursley I."/>
            <person name="Horton D.L."/>
            <person name="Alikhan N.F."/>
            <person name="Baker D."/>
            <person name="Gharbi K."/>
            <person name="Hall N."/>
            <person name="Watson M."/>
            <person name="Adriaenssens E.M."/>
            <person name="Foster-Nyarko E."/>
            <person name="Jarju S."/>
            <person name="Secka A."/>
            <person name="Antonio M."/>
            <person name="Oren A."/>
            <person name="Chaudhuri R.R."/>
            <person name="La Ragione R."/>
            <person name="Hildebrand F."/>
            <person name="Pallen M.J."/>
        </authorList>
    </citation>
    <scope>NUCLEOTIDE SEQUENCE</scope>
    <source>
        <strain evidence="2">742</strain>
    </source>
</reference>
<dbReference type="AlphaFoldDB" id="A0A9E2KK65"/>
<dbReference type="PANTHER" id="PTHR43312:SF2">
    <property type="entry name" value="OXIDOREDUCTASE"/>
    <property type="match status" value="1"/>
</dbReference>
<proteinExistence type="predicted"/>
<comment type="caution">
    <text evidence="2">The sequence shown here is derived from an EMBL/GenBank/DDBJ whole genome shotgun (WGS) entry which is preliminary data.</text>
</comment>
<feature type="domain" description="NADP-dependent oxidoreductase" evidence="1">
    <location>
        <begin position="16"/>
        <end position="218"/>
    </location>
</feature>
<evidence type="ECO:0000313" key="3">
    <source>
        <dbReference type="Proteomes" id="UP000824178"/>
    </source>
</evidence>
<dbReference type="PANTHER" id="PTHR43312">
    <property type="entry name" value="D-THREO-ALDOSE 1-DEHYDROGENASE"/>
    <property type="match status" value="1"/>
</dbReference>
<dbReference type="SUPFAM" id="SSF51430">
    <property type="entry name" value="NAD(P)-linked oxidoreductase"/>
    <property type="match status" value="1"/>
</dbReference>
<evidence type="ECO:0000259" key="1">
    <source>
        <dbReference type="Pfam" id="PF00248"/>
    </source>
</evidence>
<dbReference type="InterPro" id="IPR053135">
    <property type="entry name" value="AKR2_Oxidoreductase"/>
</dbReference>
<dbReference type="CDD" id="cd19096">
    <property type="entry name" value="AKR_Fe-S_oxidoreductase"/>
    <property type="match status" value="1"/>
</dbReference>